<feature type="region of interest" description="Disordered" evidence="1">
    <location>
        <begin position="137"/>
        <end position="206"/>
    </location>
</feature>
<sequence length="242" mass="24443">MAVLSVSRRTASRRTVARSVRILGVVSASAALALGAAGNALACNINEFSAEAKCEGDKGVITVTDVDPAGVPATVTVYLENNGADVKKVGEQVVKGSREGTTITFAEDWKPNAEYRIHVKATPYVDEDIKPNLVTPATACKKEEEKPPATEPATPTPSASPSKPAEDTGTPADTPAPSPSESESTTPAGNAPAPAAGDSNLAETGADSNTGIIAGIAAALVVVGGGAVFFGMRRRGAGNSDS</sequence>
<evidence type="ECO:0000313" key="4">
    <source>
        <dbReference type="EMBL" id="OUD01744.1"/>
    </source>
</evidence>
<dbReference type="NCBIfam" id="NF041528">
    <property type="entry name" value="strep_LAETG"/>
    <property type="match status" value="1"/>
</dbReference>
<name>A0A243S381_9ACTN</name>
<feature type="transmembrane region" description="Helical" evidence="2">
    <location>
        <begin position="212"/>
        <end position="232"/>
    </location>
</feature>
<keyword evidence="5" id="KW-1185">Reference proteome</keyword>
<organism evidence="4 5">
    <name type="scientific">Streptomyces swartbergensis</name>
    <dbReference type="NCBI Taxonomy" id="487165"/>
    <lineage>
        <taxon>Bacteria</taxon>
        <taxon>Bacillati</taxon>
        <taxon>Actinomycetota</taxon>
        <taxon>Actinomycetes</taxon>
        <taxon>Kitasatosporales</taxon>
        <taxon>Streptomycetaceae</taxon>
        <taxon>Streptomyces</taxon>
    </lineage>
</organism>
<feature type="compositionally biased region" description="Low complexity" evidence="1">
    <location>
        <begin position="151"/>
        <end position="197"/>
    </location>
</feature>
<keyword evidence="2" id="KW-0812">Transmembrane</keyword>
<dbReference type="EMBL" id="NGFN01000106">
    <property type="protein sequence ID" value="OUD01744.1"/>
    <property type="molecule type" value="Genomic_DNA"/>
</dbReference>
<dbReference type="NCBIfam" id="TIGR01167">
    <property type="entry name" value="LPXTG_anchor"/>
    <property type="match status" value="1"/>
</dbReference>
<evidence type="ECO:0000313" key="5">
    <source>
        <dbReference type="Proteomes" id="UP000195105"/>
    </source>
</evidence>
<evidence type="ECO:0008006" key="6">
    <source>
        <dbReference type="Google" id="ProtNLM"/>
    </source>
</evidence>
<keyword evidence="2" id="KW-1133">Transmembrane helix</keyword>
<reference evidence="4 5" key="1">
    <citation type="submission" date="2017-05" db="EMBL/GenBank/DDBJ databases">
        <title>Biotechnological potential of actinobacteria isolated from South African environments.</title>
        <authorList>
            <person name="Le Roes-Hill M."/>
            <person name="Prins A."/>
            <person name="Durrell K.A."/>
        </authorList>
    </citation>
    <scope>NUCLEOTIDE SEQUENCE [LARGE SCALE GENOMIC DNA]</scope>
    <source>
        <strain evidence="4 5">HMC13</strain>
    </source>
</reference>
<evidence type="ECO:0000256" key="2">
    <source>
        <dbReference type="SAM" id="Phobius"/>
    </source>
</evidence>
<evidence type="ECO:0000256" key="3">
    <source>
        <dbReference type="SAM" id="SignalP"/>
    </source>
</evidence>
<dbReference type="AlphaFoldDB" id="A0A243S381"/>
<gene>
    <name evidence="4" type="ORF">CA983_18505</name>
</gene>
<accession>A0A243S381</accession>
<evidence type="ECO:0000256" key="1">
    <source>
        <dbReference type="SAM" id="MobiDB-lite"/>
    </source>
</evidence>
<keyword evidence="3" id="KW-0732">Signal</keyword>
<keyword evidence="2" id="KW-0472">Membrane</keyword>
<feature type="signal peptide" evidence="3">
    <location>
        <begin position="1"/>
        <end position="42"/>
    </location>
</feature>
<dbReference type="Proteomes" id="UP000195105">
    <property type="component" value="Unassembled WGS sequence"/>
</dbReference>
<proteinExistence type="predicted"/>
<feature type="chain" id="PRO_5012602673" description="Gram-positive cocci surface proteins LPxTG domain-containing protein" evidence="3">
    <location>
        <begin position="43"/>
        <end position="242"/>
    </location>
</feature>
<comment type="caution">
    <text evidence="4">The sequence shown here is derived from an EMBL/GenBank/DDBJ whole genome shotgun (WGS) entry which is preliminary data.</text>
</comment>
<protein>
    <recommendedName>
        <fullName evidence="6">Gram-positive cocci surface proteins LPxTG domain-containing protein</fullName>
    </recommendedName>
</protein>